<feature type="compositionally biased region" description="Polar residues" evidence="1">
    <location>
        <begin position="11"/>
        <end position="20"/>
    </location>
</feature>
<evidence type="ECO:0000313" key="3">
    <source>
        <dbReference type="Proteomes" id="UP001219525"/>
    </source>
</evidence>
<dbReference type="PANTHER" id="PTHR31252">
    <property type="entry name" value="DUF4419 DOMAIN-CONTAINING PROTEIN"/>
    <property type="match status" value="1"/>
</dbReference>
<dbReference type="EMBL" id="JARJCW010000167">
    <property type="protein sequence ID" value="KAJ7189748.1"/>
    <property type="molecule type" value="Genomic_DNA"/>
</dbReference>
<reference evidence="2" key="1">
    <citation type="submission" date="2023-03" db="EMBL/GenBank/DDBJ databases">
        <title>Massive genome expansion in bonnet fungi (Mycena s.s.) driven by repeated elements and novel gene families across ecological guilds.</title>
        <authorList>
            <consortium name="Lawrence Berkeley National Laboratory"/>
            <person name="Harder C.B."/>
            <person name="Miyauchi S."/>
            <person name="Viragh M."/>
            <person name="Kuo A."/>
            <person name="Thoen E."/>
            <person name="Andreopoulos B."/>
            <person name="Lu D."/>
            <person name="Skrede I."/>
            <person name="Drula E."/>
            <person name="Henrissat B."/>
            <person name="Morin E."/>
            <person name="Kohler A."/>
            <person name="Barry K."/>
            <person name="LaButti K."/>
            <person name="Morin E."/>
            <person name="Salamov A."/>
            <person name="Lipzen A."/>
            <person name="Mereny Z."/>
            <person name="Hegedus B."/>
            <person name="Baldrian P."/>
            <person name="Stursova M."/>
            <person name="Weitz H."/>
            <person name="Taylor A."/>
            <person name="Grigoriev I.V."/>
            <person name="Nagy L.G."/>
            <person name="Martin F."/>
            <person name="Kauserud H."/>
        </authorList>
    </citation>
    <scope>NUCLEOTIDE SEQUENCE</scope>
    <source>
        <strain evidence="2">9144</strain>
    </source>
</reference>
<dbReference type="InterPro" id="IPR025533">
    <property type="entry name" value="DUF4419"/>
</dbReference>
<dbReference type="Proteomes" id="UP001219525">
    <property type="component" value="Unassembled WGS sequence"/>
</dbReference>
<feature type="region of interest" description="Disordered" evidence="1">
    <location>
        <begin position="1"/>
        <end position="20"/>
    </location>
</feature>
<feature type="region of interest" description="Disordered" evidence="1">
    <location>
        <begin position="430"/>
        <end position="490"/>
    </location>
</feature>
<protein>
    <submittedName>
        <fullName evidence="2">Uncharacterized protein</fullName>
    </submittedName>
</protein>
<sequence>MPVTFSPAQHPATSENVPPVTSAQILERACPNRFQQVDQIIQYSIGGRSGSSNTLHKIVPNKNGFVNTVMSAYSHHHALVIRPDDVWLAIISQFSLYVNTNAEFQRTTFVAHEGRRELEIVGGLPADFIEFSQQMGELIQKNVADPGLREWIVPDFSTTTTCDTTVGAMLMMATMKNYFNHKMKLMCGIPRVTLEGDRHDWELVLHRLEKLKEYGLPAIAWYHLLHPVISQFVMAFEEPNSPQNLDFWRKVASQKPFGSGDSHWSGWITAFCVFSATGKWLGPQLDTSPAGSDPPEVLPSHVFWSTYTRQLQTSRLYLALDGTEYPVIDSENLTAGYAEVDITVNNNNGAEFPYVVVAGLVGMGFSSSRDTALSPSGTNDTVRPVVGWWMYSKLSEAEQKRRYEQAWVRPEHPPTLPAPPMELREQKVSAPLPPPLVPKPPWRADQSQGLLRSGTPPARAVGSTTLHNKRKSESAAPKAPANSEPSQRRRFSLLKLACKY</sequence>
<evidence type="ECO:0000313" key="2">
    <source>
        <dbReference type="EMBL" id="KAJ7189748.1"/>
    </source>
</evidence>
<dbReference type="Pfam" id="PF14388">
    <property type="entry name" value="DUF4419"/>
    <property type="match status" value="1"/>
</dbReference>
<gene>
    <name evidence="2" type="ORF">GGX14DRAFT_607907</name>
</gene>
<organism evidence="2 3">
    <name type="scientific">Mycena pura</name>
    <dbReference type="NCBI Taxonomy" id="153505"/>
    <lineage>
        <taxon>Eukaryota</taxon>
        <taxon>Fungi</taxon>
        <taxon>Dikarya</taxon>
        <taxon>Basidiomycota</taxon>
        <taxon>Agaricomycotina</taxon>
        <taxon>Agaricomycetes</taxon>
        <taxon>Agaricomycetidae</taxon>
        <taxon>Agaricales</taxon>
        <taxon>Marasmiineae</taxon>
        <taxon>Mycenaceae</taxon>
        <taxon>Mycena</taxon>
    </lineage>
</organism>
<feature type="compositionally biased region" description="Pro residues" evidence="1">
    <location>
        <begin position="431"/>
        <end position="441"/>
    </location>
</feature>
<proteinExistence type="predicted"/>
<comment type="caution">
    <text evidence="2">The sequence shown here is derived from an EMBL/GenBank/DDBJ whole genome shotgun (WGS) entry which is preliminary data.</text>
</comment>
<name>A0AAD6USW6_9AGAR</name>
<evidence type="ECO:0000256" key="1">
    <source>
        <dbReference type="SAM" id="MobiDB-lite"/>
    </source>
</evidence>
<accession>A0AAD6USW6</accession>
<dbReference type="PANTHER" id="PTHR31252:SF11">
    <property type="entry name" value="DUF4419 DOMAIN-CONTAINING PROTEIN"/>
    <property type="match status" value="1"/>
</dbReference>
<keyword evidence="3" id="KW-1185">Reference proteome</keyword>
<dbReference type="AlphaFoldDB" id="A0AAD6USW6"/>